<organism evidence="2 3">
    <name type="scientific">Ficus carica</name>
    <name type="common">Common fig</name>
    <dbReference type="NCBI Taxonomy" id="3494"/>
    <lineage>
        <taxon>Eukaryota</taxon>
        <taxon>Viridiplantae</taxon>
        <taxon>Streptophyta</taxon>
        <taxon>Embryophyta</taxon>
        <taxon>Tracheophyta</taxon>
        <taxon>Spermatophyta</taxon>
        <taxon>Magnoliopsida</taxon>
        <taxon>eudicotyledons</taxon>
        <taxon>Gunneridae</taxon>
        <taxon>Pentapetalae</taxon>
        <taxon>rosids</taxon>
        <taxon>fabids</taxon>
        <taxon>Rosales</taxon>
        <taxon>Moraceae</taxon>
        <taxon>Ficeae</taxon>
        <taxon>Ficus</taxon>
    </lineage>
</organism>
<evidence type="ECO:0000313" key="2">
    <source>
        <dbReference type="EMBL" id="GMN43665.1"/>
    </source>
</evidence>
<protein>
    <submittedName>
        <fullName evidence="2">Uncharacterized protein</fullName>
    </submittedName>
</protein>
<dbReference type="Proteomes" id="UP001187192">
    <property type="component" value="Unassembled WGS sequence"/>
</dbReference>
<comment type="caution">
    <text evidence="2">The sequence shown here is derived from an EMBL/GenBank/DDBJ whole genome shotgun (WGS) entry which is preliminary data.</text>
</comment>
<feature type="region of interest" description="Disordered" evidence="1">
    <location>
        <begin position="84"/>
        <end position="104"/>
    </location>
</feature>
<evidence type="ECO:0000256" key="1">
    <source>
        <dbReference type="SAM" id="MobiDB-lite"/>
    </source>
</evidence>
<reference evidence="2" key="1">
    <citation type="submission" date="2023-07" db="EMBL/GenBank/DDBJ databases">
        <title>draft genome sequence of fig (Ficus carica).</title>
        <authorList>
            <person name="Takahashi T."/>
            <person name="Nishimura K."/>
        </authorList>
    </citation>
    <scope>NUCLEOTIDE SEQUENCE</scope>
</reference>
<dbReference type="AlphaFoldDB" id="A0AA88A2H6"/>
<evidence type="ECO:0000313" key="3">
    <source>
        <dbReference type="Proteomes" id="UP001187192"/>
    </source>
</evidence>
<sequence length="121" mass="13910">MHRWPYVPLTRATHPRHQPPARANAQRMQTKEREQQGSVKPSAGVPDPVHCCPPELRAPAFFACQQHAIIYQALSEKLLSPAVERKEEKRATQKKKKQKNKKGKERACWFWGLEGVFSATR</sequence>
<name>A0AA88A2H6_FICCA</name>
<proteinExistence type="predicted"/>
<keyword evidence="3" id="KW-1185">Reference proteome</keyword>
<feature type="region of interest" description="Disordered" evidence="1">
    <location>
        <begin position="1"/>
        <end position="46"/>
    </location>
</feature>
<gene>
    <name evidence="2" type="ORF">TIFTF001_012861</name>
</gene>
<feature type="compositionally biased region" description="Basic residues" evidence="1">
    <location>
        <begin position="92"/>
        <end position="104"/>
    </location>
</feature>
<accession>A0AA88A2H6</accession>
<dbReference type="EMBL" id="BTGU01000017">
    <property type="protein sequence ID" value="GMN43665.1"/>
    <property type="molecule type" value="Genomic_DNA"/>
</dbReference>